<evidence type="ECO:0000313" key="3">
    <source>
        <dbReference type="EMBL" id="KAG9461267.1"/>
    </source>
</evidence>
<gene>
    <name evidence="3" type="ORF">GDO78_017488</name>
</gene>
<dbReference type="EMBL" id="WNTK01025202">
    <property type="protein sequence ID" value="KAG9461267.1"/>
    <property type="molecule type" value="Genomic_DNA"/>
</dbReference>
<dbReference type="AlphaFoldDB" id="A0A8J6AZW8"/>
<evidence type="ECO:0000256" key="1">
    <source>
        <dbReference type="ARBA" id="ARBA00010918"/>
    </source>
</evidence>
<organism evidence="3 4">
    <name type="scientific">Eleutherodactylus coqui</name>
    <name type="common">Puerto Rican coqui</name>
    <dbReference type="NCBI Taxonomy" id="57060"/>
    <lineage>
        <taxon>Eukaryota</taxon>
        <taxon>Metazoa</taxon>
        <taxon>Chordata</taxon>
        <taxon>Craniata</taxon>
        <taxon>Vertebrata</taxon>
        <taxon>Euteleostomi</taxon>
        <taxon>Amphibia</taxon>
        <taxon>Batrachia</taxon>
        <taxon>Anura</taxon>
        <taxon>Neobatrachia</taxon>
        <taxon>Hyloidea</taxon>
        <taxon>Eleutherodactylidae</taxon>
        <taxon>Eleutherodactylinae</taxon>
        <taxon>Eleutherodactylus</taxon>
        <taxon>Eleutherodactylus</taxon>
    </lineage>
</organism>
<sequence>QHTARTIHNLDGDVVKRDSGIWINTFDYTGIAHLTPHIPELNDTVRAPCDAAPFCGFPWYFPVHLLIRKNWYIPAPPPPVSEDIDFKLESKEETPWGAIRLNFVVKG</sequence>
<keyword evidence="4" id="KW-1185">Reference proteome</keyword>
<protein>
    <recommendedName>
        <fullName evidence="2">Endoplasmic reticulum metallopeptidase 1-like C-terminal domain-containing protein</fullName>
    </recommendedName>
</protein>
<evidence type="ECO:0000259" key="2">
    <source>
        <dbReference type="Pfam" id="PF22248"/>
    </source>
</evidence>
<comment type="caution">
    <text evidence="3">The sequence shown here is derived from an EMBL/GenBank/DDBJ whole genome shotgun (WGS) entry which is preliminary data.</text>
</comment>
<accession>A0A8J6AZW8</accession>
<dbReference type="Proteomes" id="UP000770717">
    <property type="component" value="Unassembled WGS sequence"/>
</dbReference>
<dbReference type="InterPro" id="IPR053973">
    <property type="entry name" value="ERMP1-like_C"/>
</dbReference>
<feature type="domain" description="Endoplasmic reticulum metallopeptidase 1-like C-terminal" evidence="2">
    <location>
        <begin position="1"/>
        <end position="107"/>
    </location>
</feature>
<evidence type="ECO:0000313" key="4">
    <source>
        <dbReference type="Proteomes" id="UP000770717"/>
    </source>
</evidence>
<dbReference type="OrthoDB" id="76293at2759"/>
<name>A0A8J6AZW8_ELECQ</name>
<feature type="non-terminal residue" evidence="3">
    <location>
        <position position="107"/>
    </location>
</feature>
<reference evidence="3" key="1">
    <citation type="thesis" date="2020" institute="ProQuest LLC" country="789 East Eisenhower Parkway, Ann Arbor, MI, USA">
        <title>Comparative Genomics and Chromosome Evolution.</title>
        <authorList>
            <person name="Mudd A.B."/>
        </authorList>
    </citation>
    <scope>NUCLEOTIDE SEQUENCE</scope>
    <source>
        <strain evidence="3">HN-11 Male</strain>
        <tissue evidence="3">Kidney and liver</tissue>
    </source>
</reference>
<proteinExistence type="inferred from homology"/>
<comment type="similarity">
    <text evidence="1">Belongs to the peptidase M28 family.</text>
</comment>
<dbReference type="Pfam" id="PF22248">
    <property type="entry name" value="ERMP1_C"/>
    <property type="match status" value="1"/>
</dbReference>